<dbReference type="InterPro" id="IPR036770">
    <property type="entry name" value="Ankyrin_rpt-contain_sf"/>
</dbReference>
<keyword evidence="5" id="KW-1133">Transmembrane helix</keyword>
<feature type="compositionally biased region" description="Pro residues" evidence="4">
    <location>
        <begin position="671"/>
        <end position="682"/>
    </location>
</feature>
<accession>A0A423XKS0</accession>
<evidence type="ECO:0000313" key="8">
    <source>
        <dbReference type="Proteomes" id="UP000285146"/>
    </source>
</evidence>
<feature type="compositionally biased region" description="Low complexity" evidence="4">
    <location>
        <begin position="69"/>
        <end position="81"/>
    </location>
</feature>
<feature type="compositionally biased region" description="Polar residues" evidence="4">
    <location>
        <begin position="658"/>
        <end position="668"/>
    </location>
</feature>
<dbReference type="InterPro" id="IPR002909">
    <property type="entry name" value="IPT_dom"/>
</dbReference>
<dbReference type="Gene3D" id="1.25.40.20">
    <property type="entry name" value="Ankyrin repeat-containing domain"/>
    <property type="match status" value="1"/>
</dbReference>
<feature type="region of interest" description="Disordered" evidence="4">
    <location>
        <begin position="658"/>
        <end position="719"/>
    </location>
</feature>
<feature type="region of interest" description="Disordered" evidence="4">
    <location>
        <begin position="49"/>
        <end position="99"/>
    </location>
</feature>
<feature type="compositionally biased region" description="Polar residues" evidence="4">
    <location>
        <begin position="218"/>
        <end position="235"/>
    </location>
</feature>
<dbReference type="InParanoid" id="A0A423XKS0"/>
<dbReference type="PROSITE" id="PS50297">
    <property type="entry name" value="ANK_REP_REGION"/>
    <property type="match status" value="2"/>
</dbReference>
<feature type="repeat" description="ANK" evidence="3">
    <location>
        <begin position="1008"/>
        <end position="1040"/>
    </location>
</feature>
<evidence type="ECO:0000256" key="1">
    <source>
        <dbReference type="ARBA" id="ARBA00022737"/>
    </source>
</evidence>
<dbReference type="SMART" id="SM00248">
    <property type="entry name" value="ANK"/>
    <property type="match status" value="2"/>
</dbReference>
<evidence type="ECO:0000256" key="5">
    <source>
        <dbReference type="SAM" id="Phobius"/>
    </source>
</evidence>
<feature type="region of interest" description="Disordered" evidence="4">
    <location>
        <begin position="1087"/>
        <end position="1109"/>
    </location>
</feature>
<dbReference type="FunCoup" id="A0A423XKS0">
    <property type="interactions" value="1196"/>
</dbReference>
<name>A0A423XKS0_9PEZI</name>
<dbReference type="Pfam" id="PF25603">
    <property type="entry name" value="SPT23_MGA2_DBD"/>
    <property type="match status" value="1"/>
</dbReference>
<reference evidence="7 8" key="1">
    <citation type="submission" date="2015-09" db="EMBL/GenBank/DDBJ databases">
        <title>Host preference determinants of Valsa canker pathogens revealed by comparative genomics.</title>
        <authorList>
            <person name="Yin Z."/>
            <person name="Huang L."/>
        </authorList>
    </citation>
    <scope>NUCLEOTIDE SEQUENCE [LARGE SCALE GENOMIC DNA]</scope>
    <source>
        <strain evidence="7 8">SXYLt</strain>
    </source>
</reference>
<evidence type="ECO:0000256" key="4">
    <source>
        <dbReference type="SAM" id="MobiDB-lite"/>
    </source>
</evidence>
<feature type="compositionally biased region" description="Basic and acidic residues" evidence="4">
    <location>
        <begin position="411"/>
        <end position="426"/>
    </location>
</feature>
<dbReference type="GO" id="GO:0004842">
    <property type="term" value="F:ubiquitin-protein transferase activity"/>
    <property type="evidence" value="ECO:0007669"/>
    <property type="project" value="TreeGrafter"/>
</dbReference>
<dbReference type="Pfam" id="PF12796">
    <property type="entry name" value="Ank_2"/>
    <property type="match status" value="1"/>
</dbReference>
<organism evidence="7 8">
    <name type="scientific">Cytospora leucostoma</name>
    <dbReference type="NCBI Taxonomy" id="1230097"/>
    <lineage>
        <taxon>Eukaryota</taxon>
        <taxon>Fungi</taxon>
        <taxon>Dikarya</taxon>
        <taxon>Ascomycota</taxon>
        <taxon>Pezizomycotina</taxon>
        <taxon>Sordariomycetes</taxon>
        <taxon>Sordariomycetidae</taxon>
        <taxon>Diaporthales</taxon>
        <taxon>Cytosporaceae</taxon>
        <taxon>Cytospora</taxon>
    </lineage>
</organism>
<dbReference type="SUPFAM" id="SSF48403">
    <property type="entry name" value="Ankyrin repeat"/>
    <property type="match status" value="1"/>
</dbReference>
<feature type="region of interest" description="Disordered" evidence="4">
    <location>
        <begin position="1115"/>
        <end position="1134"/>
    </location>
</feature>
<dbReference type="SMART" id="SM00429">
    <property type="entry name" value="IPT"/>
    <property type="match status" value="1"/>
</dbReference>
<keyword evidence="8" id="KW-1185">Reference proteome</keyword>
<dbReference type="OrthoDB" id="71307at2759"/>
<feature type="repeat" description="ANK" evidence="3">
    <location>
        <begin position="975"/>
        <end position="1007"/>
    </location>
</feature>
<dbReference type="GO" id="GO:0085020">
    <property type="term" value="P:protein K6-linked ubiquitination"/>
    <property type="evidence" value="ECO:0007669"/>
    <property type="project" value="TreeGrafter"/>
</dbReference>
<feature type="transmembrane region" description="Helical" evidence="5">
    <location>
        <begin position="1354"/>
        <end position="1373"/>
    </location>
</feature>
<dbReference type="InterPro" id="IPR013783">
    <property type="entry name" value="Ig-like_fold"/>
</dbReference>
<dbReference type="InterPro" id="IPR057962">
    <property type="entry name" value="SPT23_MGA2_DBD"/>
</dbReference>
<feature type="compositionally biased region" description="Low complexity" evidence="4">
    <location>
        <begin position="167"/>
        <end position="179"/>
    </location>
</feature>
<evidence type="ECO:0000256" key="2">
    <source>
        <dbReference type="ARBA" id="ARBA00023043"/>
    </source>
</evidence>
<sequence length="1405" mass="152103">MPPTTNPNDGVSMSELSFINYEAYSDLDLGLDDSTQFLDLIHSNPDISHNKTAGLRSGDSTEIPPVPSPTASDQDSASDSSTTHRTERSSLSAPAMNNDDVEMAGIWDQLDSNTKVEWDHDGDFGAMDTMPSIFDNDTIDPAALAQSPFGDHIDFGDAHSAPRHDSSSPSDSSQSPEPANGSDESPPEDVEAHNVFSFKGSPSDMQSPFSYRNKRHSAYSTTKSMSGMRSRTSREVSPTSHMIFSQDSSPSAIHNFSAAGSDMPDFSGLPTGSTPGSWFGVNAMSPGRPTGLMDFTAPLPNPGSMSFAMTQQTPAAPQRPQLTIHSIPPKSRVETQIPIKMTLFPLPQGVKKIHLPPHTISKPKLLVKPRPNPAPDTLEMYTQLVCTSAMSKPALREKAFARAAAAGHPVDIKAEPEGDDKPENGGEVHICPGCVTREHKRANRKKVKKPEEEENWKRDEAKRVIVFNTQEVKEWQQAPPEFNAPPGTMQIEAPMRIACYCRHHHEKAGFQVIFTLKDHLGQMVTQALSPSIMITDDHKTQPTPNNASSTETGEPAAATASPVAPSSVTDMNALQPGHPFRQSQSTSDIQALKRSANTFQPPPIQSGTSQRTPTVPTARVLSRPPSPSTAGPSAKKRKSSSTKLPTNLLMTRLETTGFASQPSNTVQKGQPGPPSSTSPFTPPSTMQFSDGTSDTPFTQGPSATNPSFPAGPPTPNSSELAMFTDVAGAASAESMSVTPLYSAAPSGHPSRAPSPNELRHGALQQQQQLSQVGQMLAHGIPVPTPFPNTSQLRQPMPMPVIHKVIPNEGPMTGGIEVTILGSGFCNGLEVIFGDTKATTTTFWGEQALHCLLPPYHVAGTVPVTLRGPNGQPQLRASLRAGPQATFTYKDDSENHLLRLALNVLSGKLTGHTDDIRGFVNRIIDSSGGNNLNGAGFSGGPTGYNMNLETQLLKVLDLLDMDDSTNRARLNLRRKTGQTMLHLSCVLGQHRFTAGLLVRGANPNVQDIGGYTPLHYAAMHNHPELVRRLIQHKADPTLKTRNGLLASDVATTRDVIRVIKRAGRRGSLHSRASSATSLRSFWEPTREVAAPDEFSSSETTESEDIVEYSSEAEYEEESWLDMPRRGHRGKAAQVPRPAHIAIPDTEVQGGLASPAVAMAAFKDQLQQLQQTMTAQFQNLSHLPYMPQMPNMSALPHYQAYMNRMSALLPNIGGPRPGTPGVDSRWWDLSNLMPSSGMPPAYDEIFPGGQRDGKCSPSLQGDLDTKQASAAQAATDYEADRKCAALYDQQQATSSTSTSQPQVLEKQTQTAPAAPTQLPKLLQIGRKNNITKEQQDNLRRAHAENMKNLSRDRNLFFVWIPLLLVLSCAMLYSHFPGLFTTAWSLVSTVWTPQVLQNTQGVVLGEVQ</sequence>
<keyword evidence="1" id="KW-0677">Repeat</keyword>
<keyword evidence="5" id="KW-0812">Transmembrane</keyword>
<feature type="compositionally biased region" description="Polar residues" evidence="4">
    <location>
        <begin position="541"/>
        <end position="552"/>
    </location>
</feature>
<feature type="compositionally biased region" description="Basic and acidic residues" evidence="4">
    <location>
        <begin position="151"/>
        <end position="166"/>
    </location>
</feature>
<evidence type="ECO:0000256" key="3">
    <source>
        <dbReference type="PROSITE-ProRule" id="PRU00023"/>
    </source>
</evidence>
<protein>
    <recommendedName>
        <fullName evidence="6">IPT/TIG domain-containing protein</fullName>
    </recommendedName>
</protein>
<comment type="caution">
    <text evidence="7">The sequence shown here is derived from an EMBL/GenBank/DDBJ whole genome shotgun (WGS) entry which is preliminary data.</text>
</comment>
<keyword evidence="5" id="KW-0472">Membrane</keyword>
<dbReference type="Gene3D" id="2.60.40.10">
    <property type="entry name" value="Immunoglobulins"/>
    <property type="match status" value="1"/>
</dbReference>
<dbReference type="PROSITE" id="PS50088">
    <property type="entry name" value="ANK_REPEAT"/>
    <property type="match status" value="2"/>
</dbReference>
<feature type="compositionally biased region" description="Acidic residues" evidence="4">
    <location>
        <begin position="1099"/>
        <end position="1109"/>
    </location>
</feature>
<dbReference type="InterPro" id="IPR002110">
    <property type="entry name" value="Ankyrin_rpt"/>
</dbReference>
<feature type="region of interest" description="Disordered" evidence="4">
    <location>
        <begin position="535"/>
        <end position="646"/>
    </location>
</feature>
<feature type="region of interest" description="Disordered" evidence="4">
    <location>
        <begin position="411"/>
        <end position="431"/>
    </location>
</feature>
<feature type="compositionally biased region" description="Polar residues" evidence="4">
    <location>
        <begin position="686"/>
        <end position="707"/>
    </location>
</feature>
<feature type="region of interest" description="Disordered" evidence="4">
    <location>
        <begin position="1291"/>
        <end position="1314"/>
    </location>
</feature>
<feature type="region of interest" description="Disordered" evidence="4">
    <location>
        <begin position="142"/>
        <end position="235"/>
    </location>
</feature>
<keyword evidence="2 3" id="KW-0040">ANK repeat</keyword>
<gene>
    <name evidence="7" type="ORF">VPNG_01134</name>
</gene>
<dbReference type="Pfam" id="PF01833">
    <property type="entry name" value="TIG"/>
    <property type="match status" value="1"/>
</dbReference>
<feature type="region of interest" description="Disordered" evidence="4">
    <location>
        <begin position="740"/>
        <end position="770"/>
    </location>
</feature>
<dbReference type="EMBL" id="LKEB01000003">
    <property type="protein sequence ID" value="ROW16949.1"/>
    <property type="molecule type" value="Genomic_DNA"/>
</dbReference>
<dbReference type="PANTHER" id="PTHR24171">
    <property type="entry name" value="ANKYRIN REPEAT DOMAIN-CONTAINING PROTEIN 39-RELATED"/>
    <property type="match status" value="1"/>
</dbReference>
<evidence type="ECO:0000259" key="6">
    <source>
        <dbReference type="SMART" id="SM00429"/>
    </source>
</evidence>
<feature type="compositionally biased region" description="Polar residues" evidence="4">
    <location>
        <begin position="581"/>
        <end position="615"/>
    </location>
</feature>
<dbReference type="Proteomes" id="UP000285146">
    <property type="component" value="Unassembled WGS sequence"/>
</dbReference>
<dbReference type="SUPFAM" id="SSF81296">
    <property type="entry name" value="E set domains"/>
    <property type="match status" value="1"/>
</dbReference>
<dbReference type="InterPro" id="IPR014756">
    <property type="entry name" value="Ig_E-set"/>
</dbReference>
<feature type="domain" description="IPT/TIG" evidence="6">
    <location>
        <begin position="798"/>
        <end position="889"/>
    </location>
</feature>
<feature type="compositionally biased region" description="Low complexity" evidence="4">
    <location>
        <begin position="555"/>
        <end position="569"/>
    </location>
</feature>
<evidence type="ECO:0000313" key="7">
    <source>
        <dbReference type="EMBL" id="ROW16949.1"/>
    </source>
</evidence>
<dbReference type="STRING" id="1230097.A0A423XKS0"/>
<dbReference type="PANTHER" id="PTHR24171:SF8">
    <property type="entry name" value="BRCA1-ASSOCIATED RING DOMAIN PROTEIN 1"/>
    <property type="match status" value="1"/>
</dbReference>
<dbReference type="CDD" id="cd00102">
    <property type="entry name" value="IPT"/>
    <property type="match status" value="1"/>
</dbReference>
<proteinExistence type="predicted"/>
<feature type="compositionally biased region" description="Polar residues" evidence="4">
    <location>
        <begin position="1299"/>
        <end position="1309"/>
    </location>
</feature>